<accession>A0AAN9P1Y2</accession>
<reference evidence="2 3" key="1">
    <citation type="submission" date="2024-01" db="EMBL/GenBank/DDBJ databases">
        <title>The genomes of 5 underutilized Papilionoideae crops provide insights into root nodulation and disease resistanc.</title>
        <authorList>
            <person name="Yuan L."/>
        </authorList>
    </citation>
    <scope>NUCLEOTIDE SEQUENCE [LARGE SCALE GENOMIC DNA]</scope>
    <source>
        <strain evidence="2">ZHUSHIDOU_FW_LH</strain>
        <tissue evidence="2">Leaf</tissue>
    </source>
</reference>
<protein>
    <submittedName>
        <fullName evidence="2">Uncharacterized protein</fullName>
    </submittedName>
</protein>
<organism evidence="2 3">
    <name type="scientific">Crotalaria pallida</name>
    <name type="common">Smooth rattlebox</name>
    <name type="synonym">Crotalaria striata</name>
    <dbReference type="NCBI Taxonomy" id="3830"/>
    <lineage>
        <taxon>Eukaryota</taxon>
        <taxon>Viridiplantae</taxon>
        <taxon>Streptophyta</taxon>
        <taxon>Embryophyta</taxon>
        <taxon>Tracheophyta</taxon>
        <taxon>Spermatophyta</taxon>
        <taxon>Magnoliopsida</taxon>
        <taxon>eudicotyledons</taxon>
        <taxon>Gunneridae</taxon>
        <taxon>Pentapetalae</taxon>
        <taxon>rosids</taxon>
        <taxon>fabids</taxon>
        <taxon>Fabales</taxon>
        <taxon>Fabaceae</taxon>
        <taxon>Papilionoideae</taxon>
        <taxon>50 kb inversion clade</taxon>
        <taxon>genistoids sensu lato</taxon>
        <taxon>core genistoids</taxon>
        <taxon>Crotalarieae</taxon>
        <taxon>Crotalaria</taxon>
    </lineage>
</organism>
<comment type="caution">
    <text evidence="2">The sequence shown here is derived from an EMBL/GenBank/DDBJ whole genome shotgun (WGS) entry which is preliminary data.</text>
</comment>
<gene>
    <name evidence="2" type="ORF">RIF29_13323</name>
</gene>
<proteinExistence type="predicted"/>
<name>A0AAN9P1Y2_CROPI</name>
<evidence type="ECO:0000313" key="3">
    <source>
        <dbReference type="Proteomes" id="UP001372338"/>
    </source>
</evidence>
<dbReference type="AlphaFoldDB" id="A0AAN9P1Y2"/>
<keyword evidence="3" id="KW-1185">Reference proteome</keyword>
<dbReference type="EMBL" id="JAYWIO010000002">
    <property type="protein sequence ID" value="KAK7283652.1"/>
    <property type="molecule type" value="Genomic_DNA"/>
</dbReference>
<sequence>MMQRRRRRRKRLRLFSVAPTLLKFDVNGVGSLKLSTPIKDLCLNGQSNKTQSQQAYHFFPAQSSNSHRNILLQRLLQSPNSLTISSQPNQRIPRGCVNQDRGCVNQDK</sequence>
<feature type="region of interest" description="Disordered" evidence="1">
    <location>
        <begin position="82"/>
        <end position="108"/>
    </location>
</feature>
<evidence type="ECO:0000256" key="1">
    <source>
        <dbReference type="SAM" id="MobiDB-lite"/>
    </source>
</evidence>
<evidence type="ECO:0000313" key="2">
    <source>
        <dbReference type="EMBL" id="KAK7283652.1"/>
    </source>
</evidence>
<dbReference type="Proteomes" id="UP001372338">
    <property type="component" value="Unassembled WGS sequence"/>
</dbReference>